<evidence type="ECO:0008006" key="4">
    <source>
        <dbReference type="Google" id="ProtNLM"/>
    </source>
</evidence>
<organism evidence="2 3">
    <name type="scientific">Rhizophlyctis rosea</name>
    <dbReference type="NCBI Taxonomy" id="64517"/>
    <lineage>
        <taxon>Eukaryota</taxon>
        <taxon>Fungi</taxon>
        <taxon>Fungi incertae sedis</taxon>
        <taxon>Chytridiomycota</taxon>
        <taxon>Chytridiomycota incertae sedis</taxon>
        <taxon>Chytridiomycetes</taxon>
        <taxon>Rhizophlyctidales</taxon>
        <taxon>Rhizophlyctidaceae</taxon>
        <taxon>Rhizophlyctis</taxon>
    </lineage>
</organism>
<dbReference type="SUPFAM" id="SSF54928">
    <property type="entry name" value="RNA-binding domain, RBD"/>
    <property type="match status" value="1"/>
</dbReference>
<feature type="compositionally biased region" description="Low complexity" evidence="1">
    <location>
        <begin position="252"/>
        <end position="275"/>
    </location>
</feature>
<dbReference type="AlphaFoldDB" id="A0AAD5S2X7"/>
<dbReference type="EMBL" id="JADGJD010001930">
    <property type="protein sequence ID" value="KAJ3036511.1"/>
    <property type="molecule type" value="Genomic_DNA"/>
</dbReference>
<dbReference type="InterPro" id="IPR012677">
    <property type="entry name" value="Nucleotide-bd_a/b_plait_sf"/>
</dbReference>
<comment type="caution">
    <text evidence="2">The sequence shown here is derived from an EMBL/GenBank/DDBJ whole genome shotgun (WGS) entry which is preliminary data.</text>
</comment>
<feature type="compositionally biased region" description="Low complexity" evidence="1">
    <location>
        <begin position="297"/>
        <end position="313"/>
    </location>
</feature>
<dbReference type="Proteomes" id="UP001212841">
    <property type="component" value="Unassembled WGS sequence"/>
</dbReference>
<proteinExistence type="predicted"/>
<dbReference type="CDD" id="cd00590">
    <property type="entry name" value="RRM_SF"/>
    <property type="match status" value="1"/>
</dbReference>
<name>A0AAD5S2X7_9FUNG</name>
<reference evidence="2" key="1">
    <citation type="submission" date="2020-05" db="EMBL/GenBank/DDBJ databases">
        <title>Phylogenomic resolution of chytrid fungi.</title>
        <authorList>
            <person name="Stajich J.E."/>
            <person name="Amses K."/>
            <person name="Simmons R."/>
            <person name="Seto K."/>
            <person name="Myers J."/>
            <person name="Bonds A."/>
            <person name="Quandt C.A."/>
            <person name="Barry K."/>
            <person name="Liu P."/>
            <person name="Grigoriev I."/>
            <person name="Longcore J.E."/>
            <person name="James T.Y."/>
        </authorList>
    </citation>
    <scope>NUCLEOTIDE SEQUENCE</scope>
    <source>
        <strain evidence="2">JEL0318</strain>
    </source>
</reference>
<protein>
    <recommendedName>
        <fullName evidence="4">C3H1-type domain-containing protein</fullName>
    </recommendedName>
</protein>
<feature type="region of interest" description="Disordered" evidence="1">
    <location>
        <begin position="237"/>
        <end position="316"/>
    </location>
</feature>
<sequence>MTLENWVPSNFTGDTLIAGELILPSGDPELPLPESLCFKHYRTGTCDRVGCRKLHLNGHSPRRMNTKVVVSSKDQDITKVISHAAFKAAFGRYGSVGYIEVKEKKGFKIAVVEYHNREPASRVLDAPIWFNGVPIKVTAFGGSSWSEPLPPVTARRATCQPVHFDQSGKFPSVGLRRSALPVARPVPSAPMMAAAKQTGTVPETDREAELQKIIHSLTIERDDLSAALSAAPFQPIASEPASQTAQDAPKTASQHAPQHASQTATQPATHPAAQSRLQPASRLPASEPAAEPTIQPTTQAATEHAAQAASQNASEDVNTHFHVPFQRANPLPIWQY</sequence>
<feature type="non-terminal residue" evidence="2">
    <location>
        <position position="1"/>
    </location>
</feature>
<evidence type="ECO:0000313" key="2">
    <source>
        <dbReference type="EMBL" id="KAJ3036511.1"/>
    </source>
</evidence>
<accession>A0AAD5S2X7</accession>
<gene>
    <name evidence="2" type="ORF">HK097_003822</name>
</gene>
<dbReference type="Gene3D" id="3.30.70.330">
    <property type="match status" value="1"/>
</dbReference>
<evidence type="ECO:0000313" key="3">
    <source>
        <dbReference type="Proteomes" id="UP001212841"/>
    </source>
</evidence>
<evidence type="ECO:0000256" key="1">
    <source>
        <dbReference type="SAM" id="MobiDB-lite"/>
    </source>
</evidence>
<dbReference type="GO" id="GO:0003676">
    <property type="term" value="F:nucleic acid binding"/>
    <property type="evidence" value="ECO:0007669"/>
    <property type="project" value="InterPro"/>
</dbReference>
<dbReference type="InterPro" id="IPR035979">
    <property type="entry name" value="RBD_domain_sf"/>
</dbReference>
<keyword evidence="3" id="KW-1185">Reference proteome</keyword>